<dbReference type="EMBL" id="MTKR01000093">
    <property type="protein sequence ID" value="RWX50345.1"/>
    <property type="molecule type" value="Genomic_DNA"/>
</dbReference>
<protein>
    <submittedName>
        <fullName evidence="2">Uncharacterized protein</fullName>
    </submittedName>
</protein>
<sequence length="65" mass="7763">MQEELDSYGRSLKKENNMDPQTLPAEAQELYQRIRQQYRVGFESLKLEDNLQLHLLKITDIEQLL</sequence>
<evidence type="ECO:0000256" key="1">
    <source>
        <dbReference type="SAM" id="MobiDB-lite"/>
    </source>
</evidence>
<dbReference type="AlphaFoldDB" id="A0A444JB80"/>
<comment type="caution">
    <text evidence="2">The sequence shown here is derived from an EMBL/GenBank/DDBJ whole genome shotgun (WGS) entry which is preliminary data.</text>
</comment>
<evidence type="ECO:0000313" key="3">
    <source>
        <dbReference type="Proteomes" id="UP000287615"/>
    </source>
</evidence>
<evidence type="ECO:0000313" key="2">
    <source>
        <dbReference type="EMBL" id="RWX50345.1"/>
    </source>
</evidence>
<name>A0A444JB80_9BACT</name>
<accession>A0A444JB80</accession>
<feature type="non-terminal residue" evidence="2">
    <location>
        <position position="65"/>
    </location>
</feature>
<organism evidence="2 3">
    <name type="scientific">Candidatus Electrothrix marina</name>
    <dbReference type="NCBI Taxonomy" id="1859130"/>
    <lineage>
        <taxon>Bacteria</taxon>
        <taxon>Pseudomonadati</taxon>
        <taxon>Thermodesulfobacteriota</taxon>
        <taxon>Desulfobulbia</taxon>
        <taxon>Desulfobulbales</taxon>
        <taxon>Desulfobulbaceae</taxon>
        <taxon>Candidatus Electrothrix</taxon>
    </lineage>
</organism>
<dbReference type="Proteomes" id="UP000287615">
    <property type="component" value="Unassembled WGS sequence"/>
</dbReference>
<reference evidence="2 3" key="1">
    <citation type="submission" date="2017-01" db="EMBL/GenBank/DDBJ databases">
        <title>The cable genome- insights into the physiology and evolution of filamentous bacteria capable of sulfide oxidation via long distance electron transfer.</title>
        <authorList>
            <person name="Schreiber L."/>
            <person name="Bjerg J.T."/>
            <person name="Boggild A."/>
            <person name="Van De Vossenberg J."/>
            <person name="Meysman F."/>
            <person name="Nielsen L.P."/>
            <person name="Schramm A."/>
            <person name="Kjeldsen K.U."/>
        </authorList>
    </citation>
    <scope>NUCLEOTIDE SEQUENCE [LARGE SCALE GENOMIC DNA]</scope>
    <source>
        <strain evidence="2">A3</strain>
    </source>
</reference>
<gene>
    <name evidence="2" type="ORF">VU00_10934</name>
</gene>
<feature type="region of interest" description="Disordered" evidence="1">
    <location>
        <begin position="1"/>
        <end position="23"/>
    </location>
</feature>
<proteinExistence type="predicted"/>